<organism evidence="1 2">
    <name type="scientific">Trametes sanguinea</name>
    <dbReference type="NCBI Taxonomy" id="158606"/>
    <lineage>
        <taxon>Eukaryota</taxon>
        <taxon>Fungi</taxon>
        <taxon>Dikarya</taxon>
        <taxon>Basidiomycota</taxon>
        <taxon>Agaricomycotina</taxon>
        <taxon>Agaricomycetes</taxon>
        <taxon>Polyporales</taxon>
        <taxon>Polyporaceae</taxon>
        <taxon>Trametes</taxon>
    </lineage>
</organism>
<evidence type="ECO:0000313" key="2">
    <source>
        <dbReference type="Proteomes" id="UP001144978"/>
    </source>
</evidence>
<sequence length="128" mass="14519">MPIRTRRTKPERDLASVISFPLYPSSIALQRVLTMPQIPLELTDCIIDFLHKDARALASCAIVCRAWTPAARFHLFRSIVLQDHTFTSSFQRLLRLSPDLGHYVRELTIAKFVTASDVSSASYRTSAR</sequence>
<dbReference type="EMBL" id="JANSHE010007327">
    <property type="protein sequence ID" value="KAJ2962267.1"/>
    <property type="molecule type" value="Genomic_DNA"/>
</dbReference>
<gene>
    <name evidence="1" type="ORF">NUW54_g14341</name>
</gene>
<dbReference type="Proteomes" id="UP001144978">
    <property type="component" value="Unassembled WGS sequence"/>
</dbReference>
<accession>A0ACC1MDQ4</accession>
<protein>
    <submittedName>
        <fullName evidence="1">Uncharacterized protein</fullName>
    </submittedName>
</protein>
<keyword evidence="2" id="KW-1185">Reference proteome</keyword>
<evidence type="ECO:0000313" key="1">
    <source>
        <dbReference type="EMBL" id="KAJ2962267.1"/>
    </source>
</evidence>
<reference evidence="1" key="1">
    <citation type="submission" date="2022-08" db="EMBL/GenBank/DDBJ databases">
        <title>Genome Sequence of Pycnoporus sanguineus.</title>
        <authorList>
            <person name="Buettner E."/>
        </authorList>
    </citation>
    <scope>NUCLEOTIDE SEQUENCE</scope>
    <source>
        <strain evidence="1">CG-C14</strain>
    </source>
</reference>
<name>A0ACC1MDQ4_9APHY</name>
<comment type="caution">
    <text evidence="1">The sequence shown here is derived from an EMBL/GenBank/DDBJ whole genome shotgun (WGS) entry which is preliminary data.</text>
</comment>
<proteinExistence type="predicted"/>